<dbReference type="InterPro" id="IPR033454">
    <property type="entry name" value="RecG_wedge"/>
</dbReference>
<dbReference type="CDD" id="cd17992">
    <property type="entry name" value="DEXHc_RecG"/>
    <property type="match status" value="1"/>
</dbReference>
<comment type="catalytic activity">
    <reaction evidence="14 15">
        <text>ATP + H2O = ADP + phosphate + H(+)</text>
        <dbReference type="Rhea" id="RHEA:13065"/>
        <dbReference type="ChEBI" id="CHEBI:15377"/>
        <dbReference type="ChEBI" id="CHEBI:15378"/>
        <dbReference type="ChEBI" id="CHEBI:30616"/>
        <dbReference type="ChEBI" id="CHEBI:43474"/>
        <dbReference type="ChEBI" id="CHEBI:456216"/>
        <dbReference type="EC" id="5.6.2.4"/>
    </reaction>
</comment>
<organism evidence="18 19">
    <name type="scientific">Methylophilus glucosoxydans</name>
    <dbReference type="NCBI Taxonomy" id="752553"/>
    <lineage>
        <taxon>Bacteria</taxon>
        <taxon>Pseudomonadati</taxon>
        <taxon>Pseudomonadota</taxon>
        <taxon>Betaproteobacteria</taxon>
        <taxon>Nitrosomonadales</taxon>
        <taxon>Methylophilaceae</taxon>
        <taxon>Methylophilus</taxon>
    </lineage>
</organism>
<dbReference type="SMART" id="SM00490">
    <property type="entry name" value="HELICc"/>
    <property type="match status" value="1"/>
</dbReference>
<evidence type="ECO:0000259" key="17">
    <source>
        <dbReference type="PROSITE" id="PS51194"/>
    </source>
</evidence>
<evidence type="ECO:0000256" key="14">
    <source>
        <dbReference type="ARBA" id="ARBA00048988"/>
    </source>
</evidence>
<dbReference type="InterPro" id="IPR027417">
    <property type="entry name" value="P-loop_NTPase"/>
</dbReference>
<dbReference type="PROSITE" id="PS51192">
    <property type="entry name" value="HELICASE_ATP_BIND_1"/>
    <property type="match status" value="1"/>
</dbReference>
<reference evidence="19" key="1">
    <citation type="journal article" date="2019" name="Int. J. Syst. Evol. Microbiol.">
        <title>The Global Catalogue of Microorganisms (GCM) 10K type strain sequencing project: providing services to taxonomists for standard genome sequencing and annotation.</title>
        <authorList>
            <consortium name="The Broad Institute Genomics Platform"/>
            <consortium name="The Broad Institute Genome Sequencing Center for Infectious Disease"/>
            <person name="Wu L."/>
            <person name="Ma J."/>
        </authorList>
    </citation>
    <scope>NUCLEOTIDE SEQUENCE [LARGE SCALE GENOMIC DNA]</scope>
    <source>
        <strain evidence="19">CCUG 59685</strain>
    </source>
</reference>
<dbReference type="Pfam" id="PF17191">
    <property type="entry name" value="RecG_wedge"/>
    <property type="match status" value="1"/>
</dbReference>
<keyword evidence="8" id="KW-0238">DNA-binding</keyword>
<dbReference type="Proteomes" id="UP001597106">
    <property type="component" value="Unassembled WGS sequence"/>
</dbReference>
<dbReference type="NCBIfam" id="NF008168">
    <property type="entry name" value="PRK10917.2-2"/>
    <property type="match status" value="1"/>
</dbReference>
<keyword evidence="19" id="KW-1185">Reference proteome</keyword>
<dbReference type="NCBIfam" id="NF008163">
    <property type="entry name" value="PRK10917.1-1"/>
    <property type="match status" value="1"/>
</dbReference>
<feature type="domain" description="Helicase C-terminal" evidence="17">
    <location>
        <begin position="465"/>
        <end position="622"/>
    </location>
</feature>
<evidence type="ECO:0000256" key="10">
    <source>
        <dbReference type="ARBA" id="ARBA00023204"/>
    </source>
</evidence>
<evidence type="ECO:0000313" key="19">
    <source>
        <dbReference type="Proteomes" id="UP001597106"/>
    </source>
</evidence>
<dbReference type="PANTHER" id="PTHR47964">
    <property type="entry name" value="ATP-DEPENDENT DNA HELICASE HOMOLOG RECG, CHLOROPLASTIC"/>
    <property type="match status" value="1"/>
</dbReference>
<dbReference type="PANTHER" id="PTHR47964:SF1">
    <property type="entry name" value="ATP-DEPENDENT DNA HELICASE HOMOLOG RECG, CHLOROPLASTIC"/>
    <property type="match status" value="1"/>
</dbReference>
<dbReference type="InterPro" id="IPR045562">
    <property type="entry name" value="RecG_dom3_C"/>
</dbReference>
<dbReference type="InterPro" id="IPR001650">
    <property type="entry name" value="Helicase_C-like"/>
</dbReference>
<dbReference type="PROSITE" id="PS51194">
    <property type="entry name" value="HELICASE_CTER"/>
    <property type="match status" value="1"/>
</dbReference>
<evidence type="ECO:0000256" key="9">
    <source>
        <dbReference type="ARBA" id="ARBA00023172"/>
    </source>
</evidence>
<comment type="caution">
    <text evidence="18">The sequence shown here is derived from an EMBL/GenBank/DDBJ whole genome shotgun (WGS) entry which is preliminary data.</text>
</comment>
<dbReference type="EMBL" id="JBHTJW010000002">
    <property type="protein sequence ID" value="MFD0928808.1"/>
    <property type="molecule type" value="Genomic_DNA"/>
</dbReference>
<dbReference type="InterPro" id="IPR014001">
    <property type="entry name" value="Helicase_ATP-bd"/>
</dbReference>
<evidence type="ECO:0000259" key="16">
    <source>
        <dbReference type="PROSITE" id="PS51192"/>
    </source>
</evidence>
<dbReference type="SUPFAM" id="SSF52540">
    <property type="entry name" value="P-loop containing nucleoside triphosphate hydrolases"/>
    <property type="match status" value="2"/>
</dbReference>
<dbReference type="NCBIfam" id="NF008165">
    <property type="entry name" value="PRK10917.1-3"/>
    <property type="match status" value="1"/>
</dbReference>
<evidence type="ECO:0000313" key="18">
    <source>
        <dbReference type="EMBL" id="MFD0928808.1"/>
    </source>
</evidence>
<feature type="domain" description="Helicase ATP-binding" evidence="16">
    <location>
        <begin position="273"/>
        <end position="442"/>
    </location>
</feature>
<protein>
    <recommendedName>
        <fullName evidence="2 15">ATP-dependent DNA helicase RecG</fullName>
        <ecNumber evidence="13 15">5.6.2.4</ecNumber>
    </recommendedName>
</protein>
<evidence type="ECO:0000256" key="7">
    <source>
        <dbReference type="ARBA" id="ARBA00022840"/>
    </source>
</evidence>
<accession>A0ABW3GGP2</accession>
<evidence type="ECO:0000256" key="8">
    <source>
        <dbReference type="ARBA" id="ARBA00023125"/>
    </source>
</evidence>
<dbReference type="Pfam" id="PF19833">
    <property type="entry name" value="RecG_dom3_C"/>
    <property type="match status" value="1"/>
</dbReference>
<keyword evidence="7 15" id="KW-0067">ATP-binding</keyword>
<evidence type="ECO:0000256" key="2">
    <source>
        <dbReference type="ARBA" id="ARBA00017846"/>
    </source>
</evidence>
<dbReference type="Pfam" id="PF00271">
    <property type="entry name" value="Helicase_C"/>
    <property type="match status" value="1"/>
</dbReference>
<keyword evidence="5 15" id="KW-0378">Hydrolase</keyword>
<dbReference type="Gene3D" id="2.40.50.140">
    <property type="entry name" value="Nucleic acid-binding proteins"/>
    <property type="match status" value="1"/>
</dbReference>
<dbReference type="EC" id="5.6.2.4" evidence="13 15"/>
<dbReference type="SMART" id="SM00487">
    <property type="entry name" value="DEXDc"/>
    <property type="match status" value="1"/>
</dbReference>
<dbReference type="SUPFAM" id="SSF50249">
    <property type="entry name" value="Nucleic acid-binding proteins"/>
    <property type="match status" value="1"/>
</dbReference>
<evidence type="ECO:0000256" key="5">
    <source>
        <dbReference type="ARBA" id="ARBA00022801"/>
    </source>
</evidence>
<dbReference type="GO" id="GO:0016787">
    <property type="term" value="F:hydrolase activity"/>
    <property type="evidence" value="ECO:0007669"/>
    <property type="project" value="UniProtKB-KW"/>
</dbReference>
<evidence type="ECO:0000256" key="1">
    <source>
        <dbReference type="ARBA" id="ARBA00007504"/>
    </source>
</evidence>
<dbReference type="NCBIfam" id="TIGR00643">
    <property type="entry name" value="recG"/>
    <property type="match status" value="1"/>
</dbReference>
<dbReference type="InterPro" id="IPR012340">
    <property type="entry name" value="NA-bd_OB-fold"/>
</dbReference>
<comment type="similarity">
    <text evidence="1 15">Belongs to the helicase family. RecG subfamily.</text>
</comment>
<dbReference type="GO" id="GO:0003678">
    <property type="term" value="F:DNA helicase activity"/>
    <property type="evidence" value="ECO:0007669"/>
    <property type="project" value="UniProtKB-EC"/>
</dbReference>
<sequence>MRPLSEIKGLSPALRSQLGKLGITSAEALLLHLPLRYLDETRITAIRDLRLGEQTQVEGVVVHQEVSYKPRKALNVSLQDDTGILHLRFLHFYPSQIALMQPGQRLRVFGEVRGGFFGYEMVHPTQRKVSEETPVNQALTPVYPTTAGLSQNSLRKAVNLVLQPALLTETLPAWVYASLALPDFASSMHLLHQPSPDSPLPSLEDRSHPAWQRLAYDELLAQQLSMRQHYARRKRATAPAIADTHALADRLLAMLPFELTAAQQKVVKEIRQDLGQPYPMQRLLQGDVGSGKTIVACLAALQLIEHGWQVAMMAPTEILAEQHYKKLSSWLQPLGITLAWLTGSQPKREREQSLSMIANGEAMLAVGTHALFQDEVQFKQLGLAIVDEQHRFGVGQRLALRKKGATSGQATALEPHQLMMSATPIPRTLSMSYYADLDVSVIDELPPGRTPIVTKLVADDRREEILQRVYEACTQGHQAYWVCPLIEESEALQLQTANDTFAYMQKVFPTLKVGLVHGRMKPAEKQAVMQAFADNEIQLLVATTVIEVGVDVPNASLMVIEHAERMGLSQLHQLRGRVGRGAAKSTCILLYSKQQCSQIGRQRLKVIYESNDGFAIAQADLHIRGPGELLGTRQSGVPMLKIADLERDEHLLDAAKPVAEKLLQTDPAAVSAHLQRWLSQAEEWIKV</sequence>
<evidence type="ECO:0000256" key="12">
    <source>
        <dbReference type="ARBA" id="ARBA00034617"/>
    </source>
</evidence>
<comment type="catalytic activity">
    <reaction evidence="12 15">
        <text>Couples ATP hydrolysis with the unwinding of duplex DNA by translocating in the 3'-5' direction.</text>
        <dbReference type="EC" id="5.6.2.4"/>
    </reaction>
</comment>
<evidence type="ECO:0000256" key="4">
    <source>
        <dbReference type="ARBA" id="ARBA00022763"/>
    </source>
</evidence>
<keyword evidence="10 15" id="KW-0234">DNA repair</keyword>
<evidence type="ECO:0000256" key="3">
    <source>
        <dbReference type="ARBA" id="ARBA00022741"/>
    </source>
</evidence>
<keyword evidence="11" id="KW-0413">Isomerase</keyword>
<proteinExistence type="inferred from homology"/>
<dbReference type="InterPro" id="IPR011545">
    <property type="entry name" value="DEAD/DEAH_box_helicase_dom"/>
</dbReference>
<keyword evidence="9 15" id="KW-0233">DNA recombination</keyword>
<evidence type="ECO:0000256" key="11">
    <source>
        <dbReference type="ARBA" id="ARBA00023235"/>
    </source>
</evidence>
<evidence type="ECO:0000256" key="6">
    <source>
        <dbReference type="ARBA" id="ARBA00022806"/>
    </source>
</evidence>
<evidence type="ECO:0000256" key="15">
    <source>
        <dbReference type="RuleBase" id="RU363016"/>
    </source>
</evidence>
<dbReference type="InterPro" id="IPR047112">
    <property type="entry name" value="RecG/Mfd"/>
</dbReference>
<dbReference type="Pfam" id="PF00270">
    <property type="entry name" value="DEAD"/>
    <property type="match status" value="1"/>
</dbReference>
<dbReference type="RefSeq" id="WP_379073954.1">
    <property type="nucleotide sequence ID" value="NZ_JBHTJW010000002.1"/>
</dbReference>
<evidence type="ECO:0000256" key="13">
    <source>
        <dbReference type="ARBA" id="ARBA00034808"/>
    </source>
</evidence>
<comment type="function">
    <text evidence="15">Plays a critical role in recombination and DNA repair. Helps process Holliday junction intermediates to mature products by catalyzing branch migration. Has replication fork regression activity, unwinds stalled or blocked replication forks to make a HJ that can be resolved. Has a DNA unwinding activity characteristic of a DNA helicase with 3'-5' polarity.</text>
</comment>
<keyword evidence="4 15" id="KW-0227">DNA damage</keyword>
<keyword evidence="3 15" id="KW-0547">Nucleotide-binding</keyword>
<dbReference type="CDD" id="cd04488">
    <property type="entry name" value="RecG_wedge_OBF"/>
    <property type="match status" value="1"/>
</dbReference>
<gene>
    <name evidence="18" type="primary">recG</name>
    <name evidence="18" type="ORF">ACFQ1T_03340</name>
</gene>
<keyword evidence="6 15" id="KW-0347">Helicase</keyword>
<dbReference type="Gene3D" id="3.40.50.300">
    <property type="entry name" value="P-loop containing nucleotide triphosphate hydrolases"/>
    <property type="match status" value="2"/>
</dbReference>
<name>A0ABW3GGP2_9PROT</name>
<dbReference type="InterPro" id="IPR004609">
    <property type="entry name" value="ATP-dep_DNA_helicase_RecG"/>
</dbReference>
<dbReference type="NCBIfam" id="NF008166">
    <property type="entry name" value="PRK10917.1-4"/>
    <property type="match status" value="1"/>
</dbReference>